<gene>
    <name evidence="3" type="ORF">E2C01_009506</name>
</gene>
<feature type="transmembrane region" description="Helical" evidence="2">
    <location>
        <begin position="19"/>
        <end position="39"/>
    </location>
</feature>
<organism evidence="3 4">
    <name type="scientific">Portunus trituberculatus</name>
    <name type="common">Swimming crab</name>
    <name type="synonym">Neptunus trituberculatus</name>
    <dbReference type="NCBI Taxonomy" id="210409"/>
    <lineage>
        <taxon>Eukaryota</taxon>
        <taxon>Metazoa</taxon>
        <taxon>Ecdysozoa</taxon>
        <taxon>Arthropoda</taxon>
        <taxon>Crustacea</taxon>
        <taxon>Multicrustacea</taxon>
        <taxon>Malacostraca</taxon>
        <taxon>Eumalacostraca</taxon>
        <taxon>Eucarida</taxon>
        <taxon>Decapoda</taxon>
        <taxon>Pleocyemata</taxon>
        <taxon>Brachyura</taxon>
        <taxon>Eubrachyura</taxon>
        <taxon>Portunoidea</taxon>
        <taxon>Portunidae</taxon>
        <taxon>Portuninae</taxon>
        <taxon>Portunus</taxon>
    </lineage>
</organism>
<dbReference type="Proteomes" id="UP000324222">
    <property type="component" value="Unassembled WGS sequence"/>
</dbReference>
<feature type="compositionally biased region" description="Low complexity" evidence="1">
    <location>
        <begin position="83"/>
        <end position="94"/>
    </location>
</feature>
<evidence type="ECO:0000256" key="2">
    <source>
        <dbReference type="SAM" id="Phobius"/>
    </source>
</evidence>
<evidence type="ECO:0000256" key="1">
    <source>
        <dbReference type="SAM" id="MobiDB-lite"/>
    </source>
</evidence>
<proteinExistence type="predicted"/>
<sequence>MQTSPVTTRLISKEYSRSILVLVVVMVVLVAAAAAGGYIHQSPSTQQPTSHHLTSDPDIFPPDFPPFLSSSPSNPYPLPSSPSSPSTHSTSSTVPRDMHLVSELTPFRNVFSTTIMIPTHLTLLLQLQREDVRLTSIDIHFARRSHL</sequence>
<name>A0A5B7D5Z1_PORTR</name>
<keyword evidence="2" id="KW-0812">Transmembrane</keyword>
<dbReference type="EMBL" id="VSRR010000525">
    <property type="protein sequence ID" value="MPC16677.1"/>
    <property type="molecule type" value="Genomic_DNA"/>
</dbReference>
<dbReference type="AlphaFoldDB" id="A0A5B7D5Z1"/>
<keyword evidence="4" id="KW-1185">Reference proteome</keyword>
<protein>
    <submittedName>
        <fullName evidence="3">Uncharacterized protein</fullName>
    </submittedName>
</protein>
<feature type="region of interest" description="Disordered" evidence="1">
    <location>
        <begin position="40"/>
        <end position="94"/>
    </location>
</feature>
<keyword evidence="2" id="KW-0472">Membrane</keyword>
<evidence type="ECO:0000313" key="3">
    <source>
        <dbReference type="EMBL" id="MPC16677.1"/>
    </source>
</evidence>
<keyword evidence="2" id="KW-1133">Transmembrane helix</keyword>
<accession>A0A5B7D5Z1</accession>
<reference evidence="3 4" key="1">
    <citation type="submission" date="2019-05" db="EMBL/GenBank/DDBJ databases">
        <title>Another draft genome of Portunus trituberculatus and its Hox gene families provides insights of decapod evolution.</title>
        <authorList>
            <person name="Jeong J.-H."/>
            <person name="Song I."/>
            <person name="Kim S."/>
            <person name="Choi T."/>
            <person name="Kim D."/>
            <person name="Ryu S."/>
            <person name="Kim W."/>
        </authorList>
    </citation>
    <scope>NUCLEOTIDE SEQUENCE [LARGE SCALE GENOMIC DNA]</scope>
    <source>
        <tissue evidence="3">Muscle</tissue>
    </source>
</reference>
<evidence type="ECO:0000313" key="4">
    <source>
        <dbReference type="Proteomes" id="UP000324222"/>
    </source>
</evidence>
<comment type="caution">
    <text evidence="3">The sequence shown here is derived from an EMBL/GenBank/DDBJ whole genome shotgun (WGS) entry which is preliminary data.</text>
</comment>
<feature type="compositionally biased region" description="Polar residues" evidence="1">
    <location>
        <begin position="41"/>
        <end position="52"/>
    </location>
</feature>